<keyword evidence="1" id="KW-1133">Transmembrane helix</keyword>
<dbReference type="Pfam" id="PF00990">
    <property type="entry name" value="GGDEF"/>
    <property type="match status" value="1"/>
</dbReference>
<dbReference type="SUPFAM" id="SSF55073">
    <property type="entry name" value="Nucleotide cyclase"/>
    <property type="match status" value="1"/>
</dbReference>
<evidence type="ECO:0000256" key="1">
    <source>
        <dbReference type="SAM" id="Phobius"/>
    </source>
</evidence>
<organism evidence="3 4">
    <name type="scientific">Methylobacterium durans</name>
    <dbReference type="NCBI Taxonomy" id="2202825"/>
    <lineage>
        <taxon>Bacteria</taxon>
        <taxon>Pseudomonadati</taxon>
        <taxon>Pseudomonadota</taxon>
        <taxon>Alphaproteobacteria</taxon>
        <taxon>Hyphomicrobiales</taxon>
        <taxon>Methylobacteriaceae</taxon>
        <taxon>Methylobacterium</taxon>
    </lineage>
</organism>
<dbReference type="PANTHER" id="PTHR46663">
    <property type="entry name" value="DIGUANYLATE CYCLASE DGCT-RELATED"/>
    <property type="match status" value="1"/>
</dbReference>
<protein>
    <recommendedName>
        <fullName evidence="2">GGDEF domain-containing protein</fullName>
    </recommendedName>
</protein>
<gene>
    <name evidence="3" type="ORF">DK389_06815</name>
</gene>
<dbReference type="InterPro" id="IPR043128">
    <property type="entry name" value="Rev_trsase/Diguanyl_cyclase"/>
</dbReference>
<dbReference type="InterPro" id="IPR052163">
    <property type="entry name" value="DGC-Regulatory_Protein"/>
</dbReference>
<dbReference type="PANTHER" id="PTHR46663:SF2">
    <property type="entry name" value="GGDEF DOMAIN-CONTAINING PROTEIN"/>
    <property type="match status" value="1"/>
</dbReference>
<dbReference type="KEGG" id="mets:DK389_06815"/>
<dbReference type="OrthoDB" id="9812260at2"/>
<dbReference type="CDD" id="cd01949">
    <property type="entry name" value="GGDEF"/>
    <property type="match status" value="1"/>
</dbReference>
<dbReference type="PROSITE" id="PS50887">
    <property type="entry name" value="GGDEF"/>
    <property type="match status" value="1"/>
</dbReference>
<evidence type="ECO:0000313" key="4">
    <source>
        <dbReference type="Proteomes" id="UP000245926"/>
    </source>
</evidence>
<dbReference type="AlphaFoldDB" id="A0A2U8W2J5"/>
<proteinExistence type="predicted"/>
<accession>A0A2U8W2J5</accession>
<feature type="domain" description="GGDEF" evidence="2">
    <location>
        <begin position="253"/>
        <end position="392"/>
    </location>
</feature>
<dbReference type="Proteomes" id="UP000245926">
    <property type="component" value="Chromosome"/>
</dbReference>
<keyword evidence="1" id="KW-0472">Membrane</keyword>
<evidence type="ECO:0000313" key="3">
    <source>
        <dbReference type="EMBL" id="AWN40299.1"/>
    </source>
</evidence>
<dbReference type="InterPro" id="IPR007891">
    <property type="entry name" value="CHASE3"/>
</dbReference>
<dbReference type="CDD" id="cd19410">
    <property type="entry name" value="HK9-like_sensor"/>
    <property type="match status" value="1"/>
</dbReference>
<dbReference type="InterPro" id="IPR000160">
    <property type="entry name" value="GGDEF_dom"/>
</dbReference>
<dbReference type="NCBIfam" id="TIGR00254">
    <property type="entry name" value="GGDEF"/>
    <property type="match status" value="1"/>
</dbReference>
<dbReference type="RefSeq" id="WP_109888324.1">
    <property type="nucleotide sequence ID" value="NZ_CP029550.1"/>
</dbReference>
<dbReference type="Gene3D" id="3.30.70.270">
    <property type="match status" value="1"/>
</dbReference>
<dbReference type="SMART" id="SM00267">
    <property type="entry name" value="GGDEF"/>
    <property type="match status" value="1"/>
</dbReference>
<keyword evidence="1" id="KW-0812">Transmembrane</keyword>
<dbReference type="InterPro" id="IPR029787">
    <property type="entry name" value="Nucleotide_cyclase"/>
</dbReference>
<keyword evidence="4" id="KW-1185">Reference proteome</keyword>
<evidence type="ECO:0000259" key="2">
    <source>
        <dbReference type="PROSITE" id="PS50887"/>
    </source>
</evidence>
<sequence length="394" mass="43205">MARTFIHYAETKLALAAVLLALLCAGTVYGLYQHLVTLQAGTELLMRGNMRARHLAETLSLLQDAETGQRGYLLTGRSEYLEPYDRALKHIDQSLMTLRAEYEEVDLAAAVITSVTLQAHAKLAELKETVEVRRRDGLAAAQRIVLQDTGKRLTDAIRANIDQLLKTEQAVIDRGVAREEAAAKHKATLWLWAAFAALLPISLCLLMAVRDARRSRRESVHLAHVSSHDALTGLLNRPALLARLDEAIARCPREVGLLYLDLNGFKRINDELGHAIGDRVLIEVASRLQETVRPRDAVARLGGDEFVVLIGDCPDRAALNGLAHRIEAALDSISMPDLQGHRIGGSVGTAFSAEDGTWGMSVLATADAAMYARKAQIRQPRPGRFQPRLVPMSA</sequence>
<feature type="transmembrane region" description="Helical" evidence="1">
    <location>
        <begin position="189"/>
        <end position="209"/>
    </location>
</feature>
<name>A0A2U8W2J5_9HYPH</name>
<reference evidence="4" key="1">
    <citation type="submission" date="2018-05" db="EMBL/GenBank/DDBJ databases">
        <title>Complete Genome Sequence of Methylobacterium sp. 17SD2-17.</title>
        <authorList>
            <person name="Srinivasan S."/>
        </authorList>
    </citation>
    <scope>NUCLEOTIDE SEQUENCE [LARGE SCALE GENOMIC DNA]</scope>
    <source>
        <strain evidence="4">17SD2-17</strain>
    </source>
</reference>
<dbReference type="EMBL" id="CP029550">
    <property type="protein sequence ID" value="AWN40299.1"/>
    <property type="molecule type" value="Genomic_DNA"/>
</dbReference>
<dbReference type="Pfam" id="PF05227">
    <property type="entry name" value="CHASE3"/>
    <property type="match status" value="1"/>
</dbReference>